<evidence type="ECO:0000313" key="8">
    <source>
        <dbReference type="EMBL" id="ABV93692.1"/>
    </source>
</evidence>
<dbReference type="PANTHER" id="PTHR32347:SF23">
    <property type="entry name" value="BLL5650 PROTEIN"/>
    <property type="match status" value="1"/>
</dbReference>
<dbReference type="eggNOG" id="COG0845">
    <property type="taxonomic scope" value="Bacteria"/>
</dbReference>
<dbReference type="Proteomes" id="UP000006833">
    <property type="component" value="Chromosome"/>
</dbReference>
<feature type="transmembrane region" description="Helical" evidence="5">
    <location>
        <begin position="763"/>
        <end position="782"/>
    </location>
</feature>
<dbReference type="eggNOG" id="COG3266">
    <property type="taxonomic scope" value="Bacteria"/>
</dbReference>
<organism evidence="8 9">
    <name type="scientific">Dinoroseobacter shibae (strain DSM 16493 / NCIMB 14021 / DFL 12)</name>
    <dbReference type="NCBI Taxonomy" id="398580"/>
    <lineage>
        <taxon>Bacteria</taxon>
        <taxon>Pseudomonadati</taxon>
        <taxon>Pseudomonadota</taxon>
        <taxon>Alphaproteobacteria</taxon>
        <taxon>Rhodobacterales</taxon>
        <taxon>Roseobacteraceae</taxon>
        <taxon>Dinoroseobacter</taxon>
    </lineage>
</organism>
<keyword evidence="2 3" id="KW-0175">Coiled coil</keyword>
<dbReference type="Pfam" id="PF25881">
    <property type="entry name" value="HH_YBHG"/>
    <property type="match status" value="1"/>
</dbReference>
<sequence>MPPSHAALVPDGTPRKRYRLSPDAKLTRAPVEEGKPRHGFYKDAKSGRLFRLGAEEFFLLTQLERGEDFTAAGKAFRARFGTGVREATIAGFAAQMVAAGVLVEATGTDPRAEAPSPRPDRAAPLRPPIDQSRAHNADRDEFDAFEDLLPEAGSAFDGPPEDDIDGLEELIFSDAPDDRADPPKPAPEPASGETPAAPSFRAAAAAARVAKGAAGTARPDPDQPAESPPKDSQAPSTDKAASPADTPAPDGKADTSATPAPGPGPQPRRKQTFFRKTGLHDGVARKPAKKDDTRDAADTAPQDPPDAPADRAAPTAPGPEPARARAEATAPRAAFGTGPDPKDKAPGTGIIKLFAPNGLFAVLNALFGWMAWFKWLLWPLTLFAFMAVFTRLSEYGTSISNARGAIDLVWRLVISTLTVNFCAAFFTGWAIHRQGAKVPAFGIRMILYVIPRFAVDEQAVYKLPREAKLAVYSTTMRARLFLFAAGTTLWAFTRHSQTVIPDMTLLVSQIALLTLVFTAFPLMSGDGYKWLTTFFGQEMLKQRAHAWLFRNNQSKMGFTYPEPSAGEKRAFIFYTVGSLLFMGLVLSFLFVWVSGALVGRYGGSGAALFFFLLVAIGFWVMSMKSKQHKAMEHGVKTMMAEKQAARAAQGGAGGFGGAEGFAAQGAGGGFTRGAGAGGGFGGGPGGFAAGGAGGFAAPAGSRAGAGVAAAPGQSRAMVPVPQTGRALALGQSRDLTRLGSRPLPGVLAEPAPKSRRWAWIRRLTLLAAAGALIYAAFQPYAFEVGGDFTILPDTRIEVGARVAGELVEIHIDEGDVVSEGDLLARMSDWEPRLEVDVRVAKLAQAEARLQDLLDGATAEEIAIAEENVARAEAELPFLRSQAERADELFARNAISQVEYERLRLEYQTGQIDLRSAQAVLADVTAPPSAPDVAVAEAEIERLNAELAFYRDQLDKVELRATADGRIVTENVQLLRGKYLQVGELFVEIEDHEIARAEVLVSETDIGLVEVNDRVRLKAWAIPDEERIGTVVSIAPSAEAEEFGRVVRVKTQFPNEEGFFRPEMTGFAKIEGAEMKTWEAFSRLIVRFFQIEVWGWIP</sequence>
<dbReference type="InterPro" id="IPR050465">
    <property type="entry name" value="UPF0194_transport"/>
</dbReference>
<feature type="region of interest" description="Disordered" evidence="4">
    <location>
        <begin position="108"/>
        <end position="343"/>
    </location>
</feature>
<keyword evidence="5" id="KW-0472">Membrane</keyword>
<dbReference type="InterPro" id="IPR059052">
    <property type="entry name" value="HH_YbhG-like"/>
</dbReference>
<name>A8LP10_DINSH</name>
<evidence type="ECO:0000259" key="6">
    <source>
        <dbReference type="Pfam" id="PF25881"/>
    </source>
</evidence>
<feature type="transmembrane region" description="Helical" evidence="5">
    <location>
        <begin position="476"/>
        <end position="493"/>
    </location>
</feature>
<feature type="transmembrane region" description="Helical" evidence="5">
    <location>
        <begin position="408"/>
        <end position="432"/>
    </location>
</feature>
<feature type="compositionally biased region" description="Low complexity" evidence="4">
    <location>
        <begin position="196"/>
        <end position="218"/>
    </location>
</feature>
<feature type="region of interest" description="Disordered" evidence="4">
    <location>
        <begin position="1"/>
        <end position="21"/>
    </location>
</feature>
<feature type="transmembrane region" description="Helical" evidence="5">
    <location>
        <begin position="571"/>
        <end position="595"/>
    </location>
</feature>
<evidence type="ECO:0000256" key="5">
    <source>
        <dbReference type="SAM" id="Phobius"/>
    </source>
</evidence>
<dbReference type="EMBL" id="CP000830">
    <property type="protein sequence ID" value="ABV93692.1"/>
    <property type="molecule type" value="Genomic_DNA"/>
</dbReference>
<keyword evidence="5" id="KW-0812">Transmembrane</keyword>
<feature type="transmembrane region" description="Helical" evidence="5">
    <location>
        <begin position="438"/>
        <end position="455"/>
    </location>
</feature>
<reference evidence="9" key="1">
    <citation type="journal article" date="2010" name="ISME J.">
        <title>The complete genome sequence of the algal symbiont Dinoroseobacter shibae: a hitchhiker's guide to life in the sea.</title>
        <authorList>
            <person name="Wagner-Dobler I."/>
            <person name="Ballhausen B."/>
            <person name="Berger M."/>
            <person name="Brinkhoff T."/>
            <person name="Buchholz I."/>
            <person name="Bunk B."/>
            <person name="Cypionka H."/>
            <person name="Daniel R."/>
            <person name="Drepper T."/>
            <person name="Gerdts G."/>
            <person name="Hahnke S."/>
            <person name="Han C."/>
            <person name="Jahn D."/>
            <person name="Kalhoefer D."/>
            <person name="Kiss H."/>
            <person name="Klenk H.P."/>
            <person name="Kyrpides N."/>
            <person name="Liebl W."/>
            <person name="Liesegang H."/>
            <person name="Meincke L."/>
            <person name="Pati A."/>
            <person name="Petersen J."/>
            <person name="Piekarski T."/>
            <person name="Pommerenke C."/>
            <person name="Pradella S."/>
            <person name="Pukall R."/>
            <person name="Rabus R."/>
            <person name="Stackebrandt E."/>
            <person name="Thole S."/>
            <person name="Thompson L."/>
            <person name="Tielen P."/>
            <person name="Tomasch J."/>
            <person name="von Jan M."/>
            <person name="Wanphrut N."/>
            <person name="Wichels A."/>
            <person name="Zech H."/>
            <person name="Simon M."/>
        </authorList>
    </citation>
    <scope>NUCLEOTIDE SEQUENCE [LARGE SCALE GENOMIC DNA]</scope>
    <source>
        <strain evidence="9">DSM 16493 / NCIMB 14021 / DFL 12</strain>
    </source>
</reference>
<dbReference type="Gene3D" id="2.40.50.100">
    <property type="match status" value="1"/>
</dbReference>
<proteinExistence type="predicted"/>
<comment type="subcellular location">
    <subcellularLocation>
        <location evidence="1">Cell envelope</location>
    </subcellularLocation>
</comment>
<protein>
    <recommendedName>
        <fullName evidence="10">RND efflux pump membrane fusion protein barrel-sandwich domain-containing protein</fullName>
    </recommendedName>
</protein>
<keyword evidence="9" id="KW-1185">Reference proteome</keyword>
<evidence type="ECO:0000256" key="3">
    <source>
        <dbReference type="SAM" id="Coils"/>
    </source>
</evidence>
<feature type="compositionally biased region" description="Acidic residues" evidence="4">
    <location>
        <begin position="140"/>
        <end position="149"/>
    </location>
</feature>
<evidence type="ECO:0000313" key="9">
    <source>
        <dbReference type="Proteomes" id="UP000006833"/>
    </source>
</evidence>
<dbReference type="GO" id="GO:0030313">
    <property type="term" value="C:cell envelope"/>
    <property type="evidence" value="ECO:0007669"/>
    <property type="project" value="UniProtKB-SubCell"/>
</dbReference>
<feature type="compositionally biased region" description="Basic and acidic residues" evidence="4">
    <location>
        <begin position="278"/>
        <end position="297"/>
    </location>
</feature>
<dbReference type="Pfam" id="PF25954">
    <property type="entry name" value="Beta-barrel_RND_2"/>
    <property type="match status" value="1"/>
</dbReference>
<feature type="transmembrane region" description="Helical" evidence="5">
    <location>
        <begin position="505"/>
        <end position="523"/>
    </location>
</feature>
<dbReference type="OrthoDB" id="9806939at2"/>
<feature type="transmembrane region" description="Helical" evidence="5">
    <location>
        <begin position="376"/>
        <end position="396"/>
    </location>
</feature>
<feature type="domain" description="YbhG-like alpha-helical hairpin" evidence="6">
    <location>
        <begin position="840"/>
        <end position="954"/>
    </location>
</feature>
<dbReference type="HOGENOM" id="CLU_283667_0_0_5"/>
<feature type="transmembrane region" description="Helical" evidence="5">
    <location>
        <begin position="601"/>
        <end position="621"/>
    </location>
</feature>
<dbReference type="AlphaFoldDB" id="A8LP10"/>
<evidence type="ECO:0008006" key="10">
    <source>
        <dbReference type="Google" id="ProtNLM"/>
    </source>
</evidence>
<dbReference type="PANTHER" id="PTHR32347">
    <property type="entry name" value="EFFLUX SYSTEM COMPONENT YKNX-RELATED"/>
    <property type="match status" value="1"/>
</dbReference>
<dbReference type="Gene3D" id="1.10.287.470">
    <property type="entry name" value="Helix hairpin bin"/>
    <property type="match status" value="1"/>
</dbReference>
<evidence type="ECO:0000256" key="1">
    <source>
        <dbReference type="ARBA" id="ARBA00004196"/>
    </source>
</evidence>
<dbReference type="KEGG" id="dsh:Dshi_1951"/>
<dbReference type="SUPFAM" id="SSF111369">
    <property type="entry name" value="HlyD-like secretion proteins"/>
    <property type="match status" value="1"/>
</dbReference>
<dbReference type="STRING" id="398580.Dshi_1951"/>
<dbReference type="RefSeq" id="WP_012178621.1">
    <property type="nucleotide sequence ID" value="NC_009952.1"/>
</dbReference>
<feature type="coiled-coil region" evidence="3">
    <location>
        <begin position="861"/>
        <end position="888"/>
    </location>
</feature>
<feature type="compositionally biased region" description="Acidic residues" evidence="4">
    <location>
        <begin position="159"/>
        <end position="168"/>
    </location>
</feature>
<feature type="domain" description="CusB-like beta-barrel" evidence="7">
    <location>
        <begin position="997"/>
        <end position="1070"/>
    </location>
</feature>
<dbReference type="InterPro" id="IPR058792">
    <property type="entry name" value="Beta-barrel_RND_2"/>
</dbReference>
<accession>A8LP10</accession>
<evidence type="ECO:0000259" key="7">
    <source>
        <dbReference type="Pfam" id="PF25954"/>
    </source>
</evidence>
<dbReference type="Gene3D" id="2.40.30.170">
    <property type="match status" value="1"/>
</dbReference>
<keyword evidence="5" id="KW-1133">Transmembrane helix</keyword>
<evidence type="ECO:0000256" key="2">
    <source>
        <dbReference type="ARBA" id="ARBA00023054"/>
    </source>
</evidence>
<evidence type="ECO:0000256" key="4">
    <source>
        <dbReference type="SAM" id="MobiDB-lite"/>
    </source>
</evidence>
<gene>
    <name evidence="8" type="ordered locus">Dshi_1951</name>
</gene>
<feature type="coiled-coil region" evidence="3">
    <location>
        <begin position="932"/>
        <end position="959"/>
    </location>
</feature>